<comment type="caution">
    <text evidence="2">The sequence shown here is derived from an EMBL/GenBank/DDBJ whole genome shotgun (WGS) entry which is preliminary data.</text>
</comment>
<proteinExistence type="predicted"/>
<accession>A0ABV2C9C4</accession>
<dbReference type="Proteomes" id="UP001548587">
    <property type="component" value="Unassembled WGS sequence"/>
</dbReference>
<dbReference type="SUPFAM" id="SSF47413">
    <property type="entry name" value="lambda repressor-like DNA-binding domains"/>
    <property type="match status" value="1"/>
</dbReference>
<dbReference type="EMBL" id="JBEWCH010000008">
    <property type="protein sequence ID" value="MET1475707.1"/>
    <property type="molecule type" value="Genomic_DNA"/>
</dbReference>
<dbReference type="InterPro" id="IPR010982">
    <property type="entry name" value="Lambda_DNA-bd_dom_sf"/>
</dbReference>
<keyword evidence="3" id="KW-1185">Reference proteome</keyword>
<feature type="domain" description="HTH cro/C1-type" evidence="1">
    <location>
        <begin position="8"/>
        <end position="64"/>
    </location>
</feature>
<dbReference type="RefSeq" id="WP_209926088.1">
    <property type="nucleotide sequence ID" value="NZ_JBEWCH010000008.1"/>
</dbReference>
<protein>
    <submittedName>
        <fullName evidence="2">Helix-turn-helix transcriptional regulator</fullName>
    </submittedName>
</protein>
<name>A0ABV2C9C4_9BURK</name>
<evidence type="ECO:0000313" key="3">
    <source>
        <dbReference type="Proteomes" id="UP001548587"/>
    </source>
</evidence>
<evidence type="ECO:0000259" key="1">
    <source>
        <dbReference type="PROSITE" id="PS50943"/>
    </source>
</evidence>
<dbReference type="CDD" id="cd00093">
    <property type="entry name" value="HTH_XRE"/>
    <property type="match status" value="1"/>
</dbReference>
<reference evidence="2 3" key="1">
    <citation type="submission" date="2024-06" db="EMBL/GenBank/DDBJ databases">
        <title>Burkholderia sola in Mexico.</title>
        <authorList>
            <person name="Estrada P."/>
        </authorList>
    </citation>
    <scope>NUCLEOTIDE SEQUENCE [LARGE SCALE GENOMIC DNA]</scope>
    <source>
        <strain evidence="2 3">CpTa8-5</strain>
    </source>
</reference>
<gene>
    <name evidence="2" type="ORF">ABXL37_15730</name>
</gene>
<dbReference type="Pfam" id="PF13560">
    <property type="entry name" value="HTH_31"/>
    <property type="match status" value="1"/>
</dbReference>
<organism evidence="2 3">
    <name type="scientific">Burkholderia sola</name>
    <dbReference type="NCBI Taxonomy" id="2843302"/>
    <lineage>
        <taxon>Bacteria</taxon>
        <taxon>Pseudomonadati</taxon>
        <taxon>Pseudomonadota</taxon>
        <taxon>Betaproteobacteria</taxon>
        <taxon>Burkholderiales</taxon>
        <taxon>Burkholderiaceae</taxon>
        <taxon>Burkholderia</taxon>
        <taxon>Burkholderia cepacia complex</taxon>
    </lineage>
</organism>
<sequence length="141" mass="16075">MSPISERLRALRLRYGVRQMDLAAAIGFEQSYISAIELGIKGPPSIEFVERVSAYLRLSVDEDSSLREALQLSTRHFSIPQTASADVFRLCSELWRELERLTDTQIRVIRDVIAMRQEIGPGADRQVVGRVVRRDKEDAKM</sequence>
<evidence type="ECO:0000313" key="2">
    <source>
        <dbReference type="EMBL" id="MET1475707.1"/>
    </source>
</evidence>
<dbReference type="Gene3D" id="1.10.260.40">
    <property type="entry name" value="lambda repressor-like DNA-binding domains"/>
    <property type="match status" value="1"/>
</dbReference>
<dbReference type="PROSITE" id="PS50943">
    <property type="entry name" value="HTH_CROC1"/>
    <property type="match status" value="1"/>
</dbReference>
<dbReference type="InterPro" id="IPR001387">
    <property type="entry name" value="Cro/C1-type_HTH"/>
</dbReference>
<dbReference type="SMART" id="SM00530">
    <property type="entry name" value="HTH_XRE"/>
    <property type="match status" value="1"/>
</dbReference>